<reference evidence="3" key="1">
    <citation type="journal article" date="2015" name="Nature">
        <title>Complex archaea that bridge the gap between prokaryotes and eukaryotes.</title>
        <authorList>
            <person name="Spang A."/>
            <person name="Saw J.H."/>
            <person name="Jorgensen S.L."/>
            <person name="Zaremba-Niedzwiedzka K."/>
            <person name="Martijn J."/>
            <person name="Lind A.E."/>
            <person name="van Eijk R."/>
            <person name="Schleper C."/>
            <person name="Guy L."/>
            <person name="Ettema T.J."/>
        </authorList>
    </citation>
    <scope>NUCLEOTIDE SEQUENCE</scope>
</reference>
<name>A0A0F9S581_9ZZZZ</name>
<dbReference type="EMBL" id="LAZR01000806">
    <property type="protein sequence ID" value="KKN57377.1"/>
    <property type="molecule type" value="Genomic_DNA"/>
</dbReference>
<feature type="region of interest" description="Disordered" evidence="1">
    <location>
        <begin position="43"/>
        <end position="65"/>
    </location>
</feature>
<evidence type="ECO:0000256" key="1">
    <source>
        <dbReference type="SAM" id="MobiDB-lite"/>
    </source>
</evidence>
<evidence type="ECO:0000313" key="3">
    <source>
        <dbReference type="EMBL" id="KKN57377.1"/>
    </source>
</evidence>
<comment type="caution">
    <text evidence="3">The sequence shown here is derived from an EMBL/GenBank/DDBJ whole genome shotgun (WGS) entry which is preliminary data.</text>
</comment>
<feature type="region of interest" description="Disordered" evidence="1">
    <location>
        <begin position="538"/>
        <end position="560"/>
    </location>
</feature>
<dbReference type="SUPFAM" id="SSF55608">
    <property type="entry name" value="Homing endonucleases"/>
    <property type="match status" value="1"/>
</dbReference>
<dbReference type="InterPro" id="IPR004042">
    <property type="entry name" value="Intein_endonuc_central"/>
</dbReference>
<dbReference type="Gene3D" id="2.170.16.10">
    <property type="entry name" value="Hedgehog/Intein (Hint) domain"/>
    <property type="match status" value="1"/>
</dbReference>
<gene>
    <name evidence="3" type="ORF">LCGC14_0562830</name>
</gene>
<feature type="compositionally biased region" description="Basic and acidic residues" evidence="1">
    <location>
        <begin position="547"/>
        <end position="560"/>
    </location>
</feature>
<dbReference type="SUPFAM" id="SSF51294">
    <property type="entry name" value="Hedgehog/intein (Hint) domain"/>
    <property type="match status" value="1"/>
</dbReference>
<dbReference type="GO" id="GO:0004519">
    <property type="term" value="F:endonuclease activity"/>
    <property type="evidence" value="ECO:0007669"/>
    <property type="project" value="InterPro"/>
</dbReference>
<dbReference type="InterPro" id="IPR036844">
    <property type="entry name" value="Hint_dom_sf"/>
</dbReference>
<dbReference type="Gene3D" id="3.10.28.10">
    <property type="entry name" value="Homing endonucleases"/>
    <property type="match status" value="1"/>
</dbReference>
<protein>
    <recommendedName>
        <fullName evidence="2">DOD-type homing endonuclease domain-containing protein</fullName>
    </recommendedName>
</protein>
<proteinExistence type="predicted"/>
<dbReference type="InterPro" id="IPR027434">
    <property type="entry name" value="Homing_endonucl"/>
</dbReference>
<feature type="domain" description="DOD-type homing endonuclease" evidence="2">
    <location>
        <begin position="578"/>
        <end position="712"/>
    </location>
</feature>
<sequence length="946" mass="107053">MAKDATAETVRTLPVEVVDKSGKRHHQVLRATIISPREGLRKIEKQDGLPQVPEGGRSLGHASSEEDDLFHTKIEGRATVIDPPYDLSFLALAMDNSNELGQNIRTMVTNTVKFGHRLKESMLLRNEKIRSKFETEINTEKARLSTRLSAVHPKLSLTEIRARIKHDKVQTGNGYMELIDAPNRELVGLGHIHAHTVRMTSLERDPVVIDVPVINEDLTIGNVKMLSRFRRYVQIRAERIRFFKEAGDPRDLDFTTGEYGTNEKPIEFPMRATSVLHHKIYSPHSSYGVPEWIGAIFEFFGSRKAQELNFNTLSNNAVPSLFLIVENGTLTDGSVKRVTEFIESLQQEANYSSMIILEGEPMDEGNPNPTAFKIRIEPTKPHQQRDELWLEYDKNNRDKIRQSFRLPPIFVGRCSSSDTEYLTDRGWQKYDEISSQQALATYNAATGEVEYQVPTARHQYDYDGELIHLKNRGIDALVTPNHRMWTRPTAASAWPERPWRFCEAGDLQNVRGGNGGGCLEIPVSASWRGRYYEAFEVPRNDPNNTWHPDKPSKNPTRDLERYEDREGWNVDGTTFLKFLGYFVSEGSTTETPGPFNLSQNVGEVADDMIRTLKEMSFKVGVCESHPGQLNISACHVGMWRWLRDSCGHGAKNKCLPRWVLGVEADQLQVLLDAMIDGDGSRPAMGSEGSFTYGTTSKLLNDQLHEICVRLGIALTTRQVDRSEEGWSTIWVSNGHRDQRHLLQKKQISRVPYKGKVSCFTVPNGMLVTRRNGRVLISGNSEDYNRSTAAVSKRVGDEQVFGPDRADDDELFNRFVMTRWKARFHAFKSMHPNITDDEILVKMANILEKSGGMTPRRADNIGKDVFGEDFGPEPKGIELDVPYSLQFALAQVGAKTSQAEVDKILSGDVPNGETIAEEIAEDMIEKLQNFRKSVDQQILKRFDDNED</sequence>
<dbReference type="AlphaFoldDB" id="A0A0F9S581"/>
<dbReference type="PROSITE" id="PS50819">
    <property type="entry name" value="INTEIN_ENDONUCLEASE"/>
    <property type="match status" value="1"/>
</dbReference>
<evidence type="ECO:0000259" key="2">
    <source>
        <dbReference type="PROSITE" id="PS50819"/>
    </source>
</evidence>
<organism evidence="3">
    <name type="scientific">marine sediment metagenome</name>
    <dbReference type="NCBI Taxonomy" id="412755"/>
    <lineage>
        <taxon>unclassified sequences</taxon>
        <taxon>metagenomes</taxon>
        <taxon>ecological metagenomes</taxon>
    </lineage>
</organism>
<accession>A0A0F9S581</accession>